<name>A0A017RY61_9CLOT</name>
<feature type="domain" description="DUF3048" evidence="2">
    <location>
        <begin position="226"/>
        <end position="327"/>
    </location>
</feature>
<evidence type="ECO:0000313" key="4">
    <source>
        <dbReference type="Proteomes" id="UP000019681"/>
    </source>
</evidence>
<dbReference type="InterPro" id="IPR023158">
    <property type="entry name" value="YerB-like_sf"/>
</dbReference>
<reference evidence="3 4" key="1">
    <citation type="journal article" date="2014" name="Genome Announc.">
        <title>Draft Genome Sequence of Fervidicella metallireducens Strain AeBT, an Iron-Reducing Thermoanaerobe from the Great Artesian Basin.</title>
        <authorList>
            <person name="Patel B.K."/>
        </authorList>
    </citation>
    <scope>NUCLEOTIDE SEQUENCE [LARGE SCALE GENOMIC DNA]</scope>
    <source>
        <strain evidence="3 4">AeB</strain>
    </source>
</reference>
<dbReference type="Proteomes" id="UP000019681">
    <property type="component" value="Unassembled WGS sequence"/>
</dbReference>
<dbReference type="InterPro" id="IPR021416">
    <property type="entry name" value="DUF3048_N"/>
</dbReference>
<dbReference type="SUPFAM" id="SSF159774">
    <property type="entry name" value="YerB-like"/>
    <property type="match status" value="1"/>
</dbReference>
<keyword evidence="4" id="KW-1185">Reference proteome</keyword>
<dbReference type="Pfam" id="PF11258">
    <property type="entry name" value="DUF3048"/>
    <property type="match status" value="1"/>
</dbReference>
<accession>A0A017RY61</accession>
<dbReference type="EMBL" id="AZQP01000003">
    <property type="protein sequence ID" value="EYE89511.1"/>
    <property type="molecule type" value="Genomic_DNA"/>
</dbReference>
<sequence>MLWIMVTVLMVFSFSSCKKQESAELNNPISEEQKVKEDNVVKEQKRMMISPYTGEEIEEDTYKNIPFMAVVENHRAARPQSGLSSADILFETLAEGGIPRFIALFHKNNADEIGPIRSIRAYFLDIAREYNLPFAHCGGSPDALETIRNKGLMSLNEFAYGPYYYRDRSRRAPHNLYTSSHRITKAIEKNDYIRQPQSGLEFDENFWKNETLTNANDIKIVFNGFYTTSYIFENGLYKKYMNGEIAIDKNNNNPLTAKNIIIQIAKLNYRNDEKGRIDIDLIGKGEGFLISNGKYIKIKWSRAGVKSNTKITDEKGNQVYFNVGNTHWCIVDHSAKIEIK</sequence>
<dbReference type="Gene3D" id="3.50.90.10">
    <property type="entry name" value="YerB-like"/>
    <property type="match status" value="1"/>
</dbReference>
<protein>
    <recommendedName>
        <fullName evidence="5">Lipoprotein YerB</fullName>
    </recommendedName>
</protein>
<evidence type="ECO:0000259" key="2">
    <source>
        <dbReference type="Pfam" id="PF17479"/>
    </source>
</evidence>
<evidence type="ECO:0000313" key="3">
    <source>
        <dbReference type="EMBL" id="EYE89511.1"/>
    </source>
</evidence>
<dbReference type="InterPro" id="IPR035328">
    <property type="entry name" value="DUF3048_C"/>
</dbReference>
<evidence type="ECO:0008006" key="5">
    <source>
        <dbReference type="Google" id="ProtNLM"/>
    </source>
</evidence>
<proteinExistence type="predicted"/>
<dbReference type="Pfam" id="PF17479">
    <property type="entry name" value="DUF3048_C"/>
    <property type="match status" value="1"/>
</dbReference>
<evidence type="ECO:0000259" key="1">
    <source>
        <dbReference type="Pfam" id="PF11258"/>
    </source>
</evidence>
<dbReference type="AlphaFoldDB" id="A0A017RY61"/>
<organism evidence="3 4">
    <name type="scientific">Fervidicella metallireducens AeB</name>
    <dbReference type="NCBI Taxonomy" id="1403537"/>
    <lineage>
        <taxon>Bacteria</taxon>
        <taxon>Bacillati</taxon>
        <taxon>Bacillota</taxon>
        <taxon>Clostridia</taxon>
        <taxon>Eubacteriales</taxon>
        <taxon>Clostridiaceae</taxon>
        <taxon>Fervidicella</taxon>
    </lineage>
</organism>
<dbReference type="STRING" id="1403537.Q428_01580"/>
<gene>
    <name evidence="3" type="ORF">Q428_01580</name>
</gene>
<comment type="caution">
    <text evidence="3">The sequence shown here is derived from an EMBL/GenBank/DDBJ whole genome shotgun (WGS) entry which is preliminary data.</text>
</comment>
<feature type="domain" description="DUF3048" evidence="1">
    <location>
        <begin position="53"/>
        <end position="192"/>
    </location>
</feature>